<dbReference type="PANTHER" id="PTHR35508">
    <property type="entry name" value="VOLTAGE-DEPENDENT L-TYPE CALCIUM CHANNEL SUBUNIT"/>
    <property type="match status" value="1"/>
</dbReference>
<dbReference type="PANTHER" id="PTHR35508:SF1">
    <property type="entry name" value="VOLTAGE-DEPENDENT L-TYPE CALCIUM CHANNEL SUBUNIT"/>
    <property type="match status" value="1"/>
</dbReference>
<keyword evidence="3" id="KW-1185">Reference proteome</keyword>
<dbReference type="Proteomes" id="UP000607653">
    <property type="component" value="Unassembled WGS sequence"/>
</dbReference>
<name>A0A822YDU9_NELNU</name>
<evidence type="ECO:0000313" key="3">
    <source>
        <dbReference type="Proteomes" id="UP000607653"/>
    </source>
</evidence>
<dbReference type="EMBL" id="DUZY01000003">
    <property type="protein sequence ID" value="DAD32334.1"/>
    <property type="molecule type" value="Genomic_DNA"/>
</dbReference>
<sequence length="144" mass="16568">MDDADEGETPAGVVVDEKDREKLGFIEIEKMGDQHEETLYGVLHRLLADIFFPGSSAPASLLERTRASFRDNGPLLREASRNSSRNLLLWTRQGSPLCALLVIPVCIEWQFICFTFLNFVARSSLRYWASFLFCYYFILEFNFV</sequence>
<evidence type="ECO:0000256" key="1">
    <source>
        <dbReference type="SAM" id="Phobius"/>
    </source>
</evidence>
<reference evidence="2 3" key="1">
    <citation type="journal article" date="2020" name="Mol. Biol. Evol.">
        <title>Distinct Expression and Methylation Patterns for Genes with Different Fates following a Single Whole-Genome Duplication in Flowering Plants.</title>
        <authorList>
            <person name="Shi T."/>
            <person name="Rahmani R.S."/>
            <person name="Gugger P.F."/>
            <person name="Wang M."/>
            <person name="Li H."/>
            <person name="Zhang Y."/>
            <person name="Li Z."/>
            <person name="Wang Q."/>
            <person name="Van de Peer Y."/>
            <person name="Marchal K."/>
            <person name="Chen J."/>
        </authorList>
    </citation>
    <scope>NUCLEOTIDE SEQUENCE [LARGE SCALE GENOMIC DNA]</scope>
    <source>
        <tissue evidence="2">Leaf</tissue>
    </source>
</reference>
<gene>
    <name evidence="2" type="ORF">HUJ06_011185</name>
</gene>
<accession>A0A822YDU9</accession>
<dbReference type="AlphaFoldDB" id="A0A822YDU9"/>
<comment type="caution">
    <text evidence="2">The sequence shown here is derived from an EMBL/GenBank/DDBJ whole genome shotgun (WGS) entry which is preliminary data.</text>
</comment>
<evidence type="ECO:0000313" key="2">
    <source>
        <dbReference type="EMBL" id="DAD32334.1"/>
    </source>
</evidence>
<proteinExistence type="predicted"/>
<protein>
    <submittedName>
        <fullName evidence="2">Uncharacterized protein</fullName>
    </submittedName>
</protein>
<keyword evidence="1" id="KW-1133">Transmembrane helix</keyword>
<keyword evidence="1" id="KW-0812">Transmembrane</keyword>
<keyword evidence="1" id="KW-0472">Membrane</keyword>
<feature type="transmembrane region" description="Helical" evidence="1">
    <location>
        <begin position="97"/>
        <end position="119"/>
    </location>
</feature>
<organism evidence="2 3">
    <name type="scientific">Nelumbo nucifera</name>
    <name type="common">Sacred lotus</name>
    <dbReference type="NCBI Taxonomy" id="4432"/>
    <lineage>
        <taxon>Eukaryota</taxon>
        <taxon>Viridiplantae</taxon>
        <taxon>Streptophyta</taxon>
        <taxon>Embryophyta</taxon>
        <taxon>Tracheophyta</taxon>
        <taxon>Spermatophyta</taxon>
        <taxon>Magnoliopsida</taxon>
        <taxon>Proteales</taxon>
        <taxon>Nelumbonaceae</taxon>
        <taxon>Nelumbo</taxon>
    </lineage>
</organism>